<evidence type="ECO:0000313" key="4">
    <source>
        <dbReference type="Proteomes" id="UP001152797"/>
    </source>
</evidence>
<accession>A0A9P1FU64</accession>
<feature type="non-terminal residue" evidence="2">
    <location>
        <position position="1"/>
    </location>
</feature>
<organism evidence="2">
    <name type="scientific">Cladocopium goreaui</name>
    <dbReference type="NCBI Taxonomy" id="2562237"/>
    <lineage>
        <taxon>Eukaryota</taxon>
        <taxon>Sar</taxon>
        <taxon>Alveolata</taxon>
        <taxon>Dinophyceae</taxon>
        <taxon>Suessiales</taxon>
        <taxon>Symbiodiniaceae</taxon>
        <taxon>Cladocopium</taxon>
    </lineage>
</organism>
<dbReference type="EMBL" id="CAMXCT010001400">
    <property type="protein sequence ID" value="CAI3989734.1"/>
    <property type="molecule type" value="Genomic_DNA"/>
</dbReference>
<feature type="compositionally biased region" description="Pro residues" evidence="1">
    <location>
        <begin position="109"/>
        <end position="119"/>
    </location>
</feature>
<dbReference type="OrthoDB" id="449074at2759"/>
<reference evidence="3 4" key="2">
    <citation type="submission" date="2024-05" db="EMBL/GenBank/DDBJ databases">
        <authorList>
            <person name="Chen Y."/>
            <person name="Shah S."/>
            <person name="Dougan E. K."/>
            <person name="Thang M."/>
            <person name="Chan C."/>
        </authorList>
    </citation>
    <scope>NUCLEOTIDE SEQUENCE [LARGE SCALE GENOMIC DNA]</scope>
</reference>
<dbReference type="InterPro" id="IPR041966">
    <property type="entry name" value="LOTUS-like"/>
</dbReference>
<dbReference type="EMBL" id="CAMXCT030001400">
    <property type="protein sequence ID" value="CAL4777046.1"/>
    <property type="molecule type" value="Genomic_DNA"/>
</dbReference>
<feature type="region of interest" description="Disordered" evidence="1">
    <location>
        <begin position="109"/>
        <end position="138"/>
    </location>
</feature>
<evidence type="ECO:0000256" key="1">
    <source>
        <dbReference type="SAM" id="MobiDB-lite"/>
    </source>
</evidence>
<gene>
    <name evidence="2" type="ORF">C1SCF055_LOCUS16786</name>
</gene>
<dbReference type="Gene3D" id="3.30.420.610">
    <property type="entry name" value="LOTUS domain-like"/>
    <property type="match status" value="1"/>
</dbReference>
<dbReference type="Proteomes" id="UP001152797">
    <property type="component" value="Unassembled WGS sequence"/>
</dbReference>
<protein>
    <submittedName>
        <fullName evidence="3">HTH OST-type domain-containing protein</fullName>
    </submittedName>
</protein>
<sequence length="221" mass="24065">RTEAEAETLARMLVQGVVRILQNRQRANKGALPMSELENEFKELWKVPFNVKQANENDPVEFLRKWPSKVEIVPQGDSFLVQLAKKPVAKAAPEEPAAAVPPAAVPPAAVPPAAVPPAAEPAEAKNGPAKPPGQKPPQNIQDFLWNLHTLLHARGGIPIAQLKDVYLTHFGHKCAIERFLVVAEGGLLATFKRSQITCCALAFQEAPWLRKMGMNSSSPTP</sequence>
<evidence type="ECO:0000313" key="3">
    <source>
        <dbReference type="EMBL" id="CAL4777046.1"/>
    </source>
</evidence>
<reference evidence="2" key="1">
    <citation type="submission" date="2022-10" db="EMBL/GenBank/DDBJ databases">
        <authorList>
            <person name="Chen Y."/>
            <person name="Dougan E. K."/>
            <person name="Chan C."/>
            <person name="Rhodes N."/>
            <person name="Thang M."/>
        </authorList>
    </citation>
    <scope>NUCLEOTIDE SEQUENCE</scope>
</reference>
<dbReference type="AlphaFoldDB" id="A0A9P1FU64"/>
<dbReference type="EMBL" id="CAMXCT020001400">
    <property type="protein sequence ID" value="CAL1143109.1"/>
    <property type="molecule type" value="Genomic_DNA"/>
</dbReference>
<evidence type="ECO:0000313" key="2">
    <source>
        <dbReference type="EMBL" id="CAI3989734.1"/>
    </source>
</evidence>
<name>A0A9P1FU64_9DINO</name>
<proteinExistence type="predicted"/>
<keyword evidence="4" id="KW-1185">Reference proteome</keyword>
<comment type="caution">
    <text evidence="2">The sequence shown here is derived from an EMBL/GenBank/DDBJ whole genome shotgun (WGS) entry which is preliminary data.</text>
</comment>